<dbReference type="InterPro" id="IPR029033">
    <property type="entry name" value="His_PPase_superfam"/>
</dbReference>
<dbReference type="GO" id="GO:0016791">
    <property type="term" value="F:phosphatase activity"/>
    <property type="evidence" value="ECO:0007669"/>
    <property type="project" value="TreeGrafter"/>
</dbReference>
<organism evidence="4">
    <name type="scientific">Mycobacterium sp. (strain MCS)</name>
    <dbReference type="NCBI Taxonomy" id="164756"/>
    <lineage>
        <taxon>Bacteria</taxon>
        <taxon>Bacillati</taxon>
        <taxon>Actinomycetota</taxon>
        <taxon>Actinomycetes</taxon>
        <taxon>Mycobacteriales</taxon>
        <taxon>Mycobacteriaceae</taxon>
        <taxon>Mycobacterium</taxon>
    </lineage>
</organism>
<dbReference type="InterPro" id="IPR001345">
    <property type="entry name" value="PG/BPGM_mutase_AS"/>
</dbReference>
<dbReference type="PROSITE" id="PS00175">
    <property type="entry name" value="PG_MUTASE"/>
    <property type="match status" value="1"/>
</dbReference>
<dbReference type="CDD" id="cd07067">
    <property type="entry name" value="HP_PGM_like"/>
    <property type="match status" value="1"/>
</dbReference>
<reference evidence="4" key="1">
    <citation type="submission" date="2006-06" db="EMBL/GenBank/DDBJ databases">
        <title>Complete sequence of chromosome of Mycobacterium sp. MCS.</title>
        <authorList>
            <consortium name="US DOE Joint Genome Institute"/>
            <person name="Copeland A."/>
            <person name="Lucas S."/>
            <person name="Lapidus A."/>
            <person name="Barry K."/>
            <person name="Detter J.C."/>
            <person name="Glavina del Rio T."/>
            <person name="Hammon N."/>
            <person name="Israni S."/>
            <person name="Dalin E."/>
            <person name="Tice H."/>
            <person name="Pitluck S."/>
            <person name="Martinez M."/>
            <person name="Schmutz J."/>
            <person name="Larimer F."/>
            <person name="Land M."/>
            <person name="Hauser L."/>
            <person name="Kyrpides N."/>
            <person name="Kim E."/>
            <person name="Miller C.D."/>
            <person name="Hughes J.E."/>
            <person name="Anderson A.J."/>
            <person name="Sims R.C."/>
            <person name="Richardson P."/>
        </authorList>
    </citation>
    <scope>NUCLEOTIDE SEQUENCE [LARGE SCALE GENOMIC DNA]</scope>
    <source>
        <strain evidence="4">MCS</strain>
    </source>
</reference>
<dbReference type="AlphaFoldDB" id="A0A5Q5BRM9"/>
<feature type="region of interest" description="Disordered" evidence="3">
    <location>
        <begin position="207"/>
        <end position="228"/>
    </location>
</feature>
<gene>
    <name evidence="4" type="ordered locus">Mmcs_5033</name>
</gene>
<evidence type="ECO:0000256" key="1">
    <source>
        <dbReference type="ARBA" id="ARBA00023152"/>
    </source>
</evidence>
<keyword evidence="1" id="KW-0324">Glycolysis</keyword>
<accession>A0A5Q5BRM9</accession>
<dbReference type="Pfam" id="PF00300">
    <property type="entry name" value="His_Phos_1"/>
    <property type="match status" value="1"/>
</dbReference>
<dbReference type="Gene3D" id="3.40.50.1240">
    <property type="entry name" value="Phosphoglycerate mutase-like"/>
    <property type="match status" value="1"/>
</dbReference>
<keyword evidence="2" id="KW-0413">Isomerase</keyword>
<evidence type="ECO:0000256" key="2">
    <source>
        <dbReference type="ARBA" id="ARBA00023235"/>
    </source>
</evidence>
<dbReference type="SMART" id="SM00855">
    <property type="entry name" value="PGAM"/>
    <property type="match status" value="1"/>
</dbReference>
<protein>
    <submittedName>
        <fullName evidence="4">Phosphoglycerate mutase</fullName>
    </submittedName>
</protein>
<proteinExistence type="predicted"/>
<dbReference type="InterPro" id="IPR013078">
    <property type="entry name" value="His_Pase_superF_clade-1"/>
</dbReference>
<dbReference type="SUPFAM" id="SSF53254">
    <property type="entry name" value="Phosphoglycerate mutase-like"/>
    <property type="match status" value="1"/>
</dbReference>
<dbReference type="PANTHER" id="PTHR48100:SF1">
    <property type="entry name" value="HISTIDINE PHOSPHATASE FAMILY PROTEIN-RELATED"/>
    <property type="match status" value="1"/>
</dbReference>
<dbReference type="InterPro" id="IPR050275">
    <property type="entry name" value="PGM_Phosphatase"/>
</dbReference>
<sequence length="228" mass="25120">MSGRLVLVRHGQSHANVERRLDTRPPGEALTDLGREQARTFARGLVRPPGLLAHSLARRAAQTAAEIAAAATLDPLEFDGLHEVQVGELENRSDDEAITEFESIYERWQRGDLRVPMPGGETGDEVLDRYVPVLTQLRMRYLDVDTWHDDIVVVSHGAAIRLVSAVLAGVDGSFALDNHLANTESVVLRPVTDGRWSCVQWGSRTPPFYPEPDADPVRDALESVDPMG</sequence>
<name>A0A5Q5BRM9_MYCSS</name>
<dbReference type="EMBL" id="CP000384">
    <property type="protein sequence ID" value="ABG11137.1"/>
    <property type="molecule type" value="Genomic_DNA"/>
</dbReference>
<evidence type="ECO:0000313" key="4">
    <source>
        <dbReference type="EMBL" id="ABG11137.1"/>
    </source>
</evidence>
<dbReference type="GO" id="GO:0005737">
    <property type="term" value="C:cytoplasm"/>
    <property type="evidence" value="ECO:0007669"/>
    <property type="project" value="TreeGrafter"/>
</dbReference>
<evidence type="ECO:0000256" key="3">
    <source>
        <dbReference type="SAM" id="MobiDB-lite"/>
    </source>
</evidence>
<dbReference type="KEGG" id="mmc:Mmcs_5033"/>
<dbReference type="PANTHER" id="PTHR48100">
    <property type="entry name" value="BROAD-SPECIFICITY PHOSPHATASE YOR283W-RELATED"/>
    <property type="match status" value="1"/>
</dbReference>